<dbReference type="EMBL" id="UZAH01004977">
    <property type="protein sequence ID" value="VDO28372.1"/>
    <property type="molecule type" value="Genomic_DNA"/>
</dbReference>
<keyword evidence="2" id="KW-1185">Reference proteome</keyword>
<reference evidence="1 2" key="1">
    <citation type="submission" date="2018-11" db="EMBL/GenBank/DDBJ databases">
        <authorList>
            <consortium name="Pathogen Informatics"/>
        </authorList>
    </citation>
    <scope>NUCLEOTIDE SEQUENCE [LARGE SCALE GENOMIC DNA]</scope>
</reference>
<evidence type="ECO:0000313" key="3">
    <source>
        <dbReference type="WBParaSite" id="HPBE_0000280101-mRNA-1"/>
    </source>
</evidence>
<dbReference type="OrthoDB" id="5850509at2759"/>
<proteinExistence type="predicted"/>
<accession>A0A183F9F9</accession>
<gene>
    <name evidence="1" type="ORF">HPBE_LOCUS2802</name>
</gene>
<evidence type="ECO:0000313" key="1">
    <source>
        <dbReference type="EMBL" id="VDO28372.1"/>
    </source>
</evidence>
<dbReference type="WBParaSite" id="HPBE_0000280101-mRNA-1">
    <property type="protein sequence ID" value="HPBE_0000280101-mRNA-1"/>
    <property type="gene ID" value="HPBE_0000280101"/>
</dbReference>
<name>A0A183F9F9_HELPZ</name>
<evidence type="ECO:0000313" key="2">
    <source>
        <dbReference type="Proteomes" id="UP000050761"/>
    </source>
</evidence>
<dbReference type="AlphaFoldDB" id="A0A183F9F9"/>
<dbReference type="Proteomes" id="UP000050761">
    <property type="component" value="Unassembled WGS sequence"/>
</dbReference>
<accession>A0A3P7XGB3</accession>
<protein>
    <submittedName>
        <fullName evidence="3">DUF4238 domain-containing protein</fullName>
    </submittedName>
</protein>
<reference evidence="3" key="2">
    <citation type="submission" date="2019-09" db="UniProtKB">
        <authorList>
            <consortium name="WormBaseParasite"/>
        </authorList>
    </citation>
    <scope>IDENTIFICATION</scope>
</reference>
<sequence length="228" mass="25914">MDQSSMIELDSHAYKIYSDYVLPQEPRHIDLVATVDKLTKLLGPKQTLIRRRFELLQLTGRAADYVTRLTDPSHSDVRLRLLNRLICLKEDDASPSLDDFVNTAKPSSPSDPTIARWNPKSHAAVPVKTADGSPMYITGLFKANFPIFDRHQRVTTGQGNCYVTEATDLLGLEWCVEMEQYRQLKEQFHCRLATAALNDIRNETVAFIKRGFPAWPWTLHKGKSKAIS</sequence>
<organism evidence="2 3">
    <name type="scientific">Heligmosomoides polygyrus</name>
    <name type="common">Parasitic roundworm</name>
    <dbReference type="NCBI Taxonomy" id="6339"/>
    <lineage>
        <taxon>Eukaryota</taxon>
        <taxon>Metazoa</taxon>
        <taxon>Ecdysozoa</taxon>
        <taxon>Nematoda</taxon>
        <taxon>Chromadorea</taxon>
        <taxon>Rhabditida</taxon>
        <taxon>Rhabditina</taxon>
        <taxon>Rhabditomorpha</taxon>
        <taxon>Strongyloidea</taxon>
        <taxon>Heligmosomidae</taxon>
        <taxon>Heligmosomoides</taxon>
    </lineage>
</organism>